<sequence>MKKRNMKVLALLMTVTMAGTMLAGCGDSGSTSTGSSGGATASSSGTADASSDATAASSSTADASSEDTTGSDDVVGELPRNETLYFAGQQWGTVNDYNPMSANSNNAMVIAQGDASRVLVYETLYMWNPLDAKMYPLLADGDPVWNDNRTEITVKIKADAKWNDGTPVTAKDVAATYHAHVDYNSSTGAEMKSYIADVVAQDDSTVVFKLTTDDSGEAVNPVLAERYLPMLYIMQENYLKTVADRNNNDAEAIKMDKMDDLVTSGPYKKYFDNDQNVVLIRDDNYWGQADSMWGKLPVPKYISHPIFKDNAAATTAFQNGDIDVAQIFITDLQKLWLEQDLPISTYVDEAPYQLCMTMPTLFFNTEVEGLDQVAVRKAIAMAVDYDQVISSAMSGQSPTFADVPRSVMNPTDAEQAMVDQDALKEYQWSNADVEGAKKLLDDAGIVDTDGDGIREYNGKNLSYKAECPTGWSDWNATLEIVAAAGKNIGINIETYFPEAANYSTDYSTGNFEITMQSGPGTSVANPYMRCRFFMSSDYNDLEVNFSGNFGHYQNDRVDEILAAIPHETDDAKLKDYYTELSKIMLEDCPCVPLMYRPQVFHEVNESVWTNYPQKDDGTNVPPMDCTDGYGVAALYNLELIDG</sequence>
<gene>
    <name evidence="4" type="primary">oppA_2</name>
    <name evidence="4" type="ORF">ERS852498_03127</name>
</gene>
<dbReference type="SUPFAM" id="SSF53850">
    <property type="entry name" value="Periplasmic binding protein-like II"/>
    <property type="match status" value="1"/>
</dbReference>
<dbReference type="Gene3D" id="3.10.105.10">
    <property type="entry name" value="Dipeptide-binding Protein, Domain 3"/>
    <property type="match status" value="1"/>
</dbReference>
<reference evidence="4 5" key="1">
    <citation type="submission" date="2015-09" db="EMBL/GenBank/DDBJ databases">
        <authorList>
            <consortium name="Pathogen Informatics"/>
        </authorList>
    </citation>
    <scope>NUCLEOTIDE SEQUENCE [LARGE SCALE GENOMIC DNA]</scope>
    <source>
        <strain evidence="4 5">2789STDY5834885</strain>
    </source>
</reference>
<proteinExistence type="predicted"/>
<feature type="compositionally biased region" description="Low complexity" evidence="1">
    <location>
        <begin position="28"/>
        <end position="73"/>
    </location>
</feature>
<name>A0A174S6N0_9FIRM</name>
<feature type="region of interest" description="Disordered" evidence="1">
    <location>
        <begin position="27"/>
        <end position="76"/>
    </location>
</feature>
<dbReference type="EMBL" id="CZAL01000022">
    <property type="protein sequence ID" value="CUP91288.1"/>
    <property type="molecule type" value="Genomic_DNA"/>
</dbReference>
<feature type="signal peptide" evidence="2">
    <location>
        <begin position="1"/>
        <end position="23"/>
    </location>
</feature>
<evidence type="ECO:0000313" key="4">
    <source>
        <dbReference type="EMBL" id="CUP91288.1"/>
    </source>
</evidence>
<keyword evidence="2" id="KW-0732">Signal</keyword>
<dbReference type="Gene3D" id="3.40.190.10">
    <property type="entry name" value="Periplasmic binding protein-like II"/>
    <property type="match status" value="1"/>
</dbReference>
<dbReference type="InterPro" id="IPR039424">
    <property type="entry name" value="SBP_5"/>
</dbReference>
<dbReference type="GO" id="GO:0015833">
    <property type="term" value="P:peptide transport"/>
    <property type="evidence" value="ECO:0007669"/>
    <property type="project" value="TreeGrafter"/>
</dbReference>
<evidence type="ECO:0000256" key="2">
    <source>
        <dbReference type="SAM" id="SignalP"/>
    </source>
</evidence>
<dbReference type="PANTHER" id="PTHR30290">
    <property type="entry name" value="PERIPLASMIC BINDING COMPONENT OF ABC TRANSPORTER"/>
    <property type="match status" value="1"/>
</dbReference>
<dbReference type="Pfam" id="PF00496">
    <property type="entry name" value="SBP_bac_5"/>
    <property type="match status" value="1"/>
</dbReference>
<dbReference type="InterPro" id="IPR000914">
    <property type="entry name" value="SBP_5_dom"/>
</dbReference>
<protein>
    <submittedName>
        <fullName evidence="4">Periplasmic oligopeptide-binding protein</fullName>
    </submittedName>
</protein>
<dbReference type="Proteomes" id="UP000095709">
    <property type="component" value="Unassembled WGS sequence"/>
</dbReference>
<feature type="chain" id="PRO_5038379421" evidence="2">
    <location>
        <begin position="24"/>
        <end position="642"/>
    </location>
</feature>
<dbReference type="AlphaFoldDB" id="A0A174S6N0"/>
<dbReference type="PROSITE" id="PS51257">
    <property type="entry name" value="PROKAR_LIPOPROTEIN"/>
    <property type="match status" value="1"/>
</dbReference>
<evidence type="ECO:0000256" key="1">
    <source>
        <dbReference type="SAM" id="MobiDB-lite"/>
    </source>
</evidence>
<dbReference type="RefSeq" id="WP_055268028.1">
    <property type="nucleotide sequence ID" value="NZ_CZAL01000022.1"/>
</dbReference>
<feature type="domain" description="Solute-binding protein family 5" evidence="3">
    <location>
        <begin position="133"/>
        <end position="536"/>
    </location>
</feature>
<dbReference type="CDD" id="cd08509">
    <property type="entry name" value="PBP2_TmCBP_oligosaccharides_like"/>
    <property type="match status" value="1"/>
</dbReference>
<organism evidence="4 5">
    <name type="scientific">Fusicatenibacter saccharivorans</name>
    <dbReference type="NCBI Taxonomy" id="1150298"/>
    <lineage>
        <taxon>Bacteria</taxon>
        <taxon>Bacillati</taxon>
        <taxon>Bacillota</taxon>
        <taxon>Clostridia</taxon>
        <taxon>Lachnospirales</taxon>
        <taxon>Lachnospiraceae</taxon>
        <taxon>Fusicatenibacter</taxon>
    </lineage>
</organism>
<dbReference type="PANTHER" id="PTHR30290:SF82">
    <property type="entry name" value="ABC-TYPE DIPEPTIDE_OLIGOPEPTIDE TRANSPORT SYSTEM, PERIPLASMIC COMPONENT"/>
    <property type="match status" value="1"/>
</dbReference>
<evidence type="ECO:0000259" key="3">
    <source>
        <dbReference type="Pfam" id="PF00496"/>
    </source>
</evidence>
<evidence type="ECO:0000313" key="5">
    <source>
        <dbReference type="Proteomes" id="UP000095709"/>
    </source>
</evidence>
<accession>A0A174S6N0</accession>
<dbReference type="GO" id="GO:1904680">
    <property type="term" value="F:peptide transmembrane transporter activity"/>
    <property type="evidence" value="ECO:0007669"/>
    <property type="project" value="TreeGrafter"/>
</dbReference>
<dbReference type="Gene3D" id="3.90.76.10">
    <property type="entry name" value="Dipeptide-binding Protein, Domain 1"/>
    <property type="match status" value="1"/>
</dbReference>